<organism evidence="1 2">
    <name type="scientific">Ceratodon purpureus</name>
    <name type="common">Fire moss</name>
    <name type="synonym">Dicranum purpureum</name>
    <dbReference type="NCBI Taxonomy" id="3225"/>
    <lineage>
        <taxon>Eukaryota</taxon>
        <taxon>Viridiplantae</taxon>
        <taxon>Streptophyta</taxon>
        <taxon>Embryophyta</taxon>
        <taxon>Bryophyta</taxon>
        <taxon>Bryophytina</taxon>
        <taxon>Bryopsida</taxon>
        <taxon>Dicranidae</taxon>
        <taxon>Pseudoditrichales</taxon>
        <taxon>Ditrichaceae</taxon>
        <taxon>Ceratodon</taxon>
    </lineage>
</organism>
<evidence type="ECO:0000313" key="2">
    <source>
        <dbReference type="Proteomes" id="UP000822688"/>
    </source>
</evidence>
<accession>A0A8T0HRW9</accession>
<evidence type="ECO:0000313" key="1">
    <source>
        <dbReference type="EMBL" id="KAG0573674.1"/>
    </source>
</evidence>
<reference evidence="1" key="1">
    <citation type="submission" date="2020-06" db="EMBL/GenBank/DDBJ databases">
        <title>WGS assembly of Ceratodon purpureus strain R40.</title>
        <authorList>
            <person name="Carey S.B."/>
            <person name="Jenkins J."/>
            <person name="Shu S."/>
            <person name="Lovell J.T."/>
            <person name="Sreedasyam A."/>
            <person name="Maumus F."/>
            <person name="Tiley G.P."/>
            <person name="Fernandez-Pozo N."/>
            <person name="Barry K."/>
            <person name="Chen C."/>
            <person name="Wang M."/>
            <person name="Lipzen A."/>
            <person name="Daum C."/>
            <person name="Saski C.A."/>
            <person name="Payton A.C."/>
            <person name="Mcbreen J.C."/>
            <person name="Conrad R.E."/>
            <person name="Kollar L.M."/>
            <person name="Olsson S."/>
            <person name="Huttunen S."/>
            <person name="Landis J.B."/>
            <person name="Wickett N.J."/>
            <person name="Johnson M.G."/>
            <person name="Rensing S.A."/>
            <person name="Grimwood J."/>
            <person name="Schmutz J."/>
            <person name="Mcdaniel S.F."/>
        </authorList>
    </citation>
    <scope>NUCLEOTIDE SEQUENCE</scope>
    <source>
        <strain evidence="1">R40</strain>
    </source>
</reference>
<dbReference type="EMBL" id="CM026426">
    <property type="protein sequence ID" value="KAG0573674.1"/>
    <property type="molecule type" value="Genomic_DNA"/>
</dbReference>
<name>A0A8T0HRW9_CERPU</name>
<gene>
    <name evidence="1" type="ORF">KC19_VG199400</name>
</gene>
<proteinExistence type="predicted"/>
<protein>
    <submittedName>
        <fullName evidence="1">Uncharacterized protein</fullName>
    </submittedName>
</protein>
<keyword evidence="2" id="KW-1185">Reference proteome</keyword>
<comment type="caution">
    <text evidence="1">The sequence shown here is derived from an EMBL/GenBank/DDBJ whole genome shotgun (WGS) entry which is preliminary data.</text>
</comment>
<dbReference type="Proteomes" id="UP000822688">
    <property type="component" value="Chromosome V"/>
</dbReference>
<dbReference type="AlphaFoldDB" id="A0A8T0HRW9"/>
<sequence length="164" mass="17793">MPLQMTLVSVRSDKHLWGSSKLTVFGCKLAFSPYLVSFPDSTNASIVPASFVVACAVFVGASSAVPMCGVDLGGEFCGRHRRCRQRRTLLLVSVEILGLQWSLHVFLNASLGLRRVASAELDNTQARGEGSRQSFTLNMFWVIDVIKNAAEAENFSQVGALALI</sequence>